<proteinExistence type="predicted"/>
<evidence type="ECO:0000259" key="2">
    <source>
        <dbReference type="Pfam" id="PF21390"/>
    </source>
</evidence>
<dbReference type="GO" id="GO:0000166">
    <property type="term" value="F:nucleotide binding"/>
    <property type="evidence" value="ECO:0007669"/>
    <property type="project" value="InterPro"/>
</dbReference>
<dbReference type="STRING" id="930169.B5T_02505"/>
<protein>
    <submittedName>
        <fullName evidence="3">Uncharacterized protein</fullName>
    </submittedName>
</protein>
<dbReference type="HOGENOM" id="CLU_065125_0_0_6"/>
<keyword evidence="4" id="KW-1185">Reference proteome</keyword>
<feature type="domain" description="Gfo/Idh/MocA-like oxidoreductase N-terminal" evidence="1">
    <location>
        <begin position="11"/>
        <end position="127"/>
    </location>
</feature>
<dbReference type="EMBL" id="CP003466">
    <property type="protein sequence ID" value="AFT70778.1"/>
    <property type="molecule type" value="Genomic_DNA"/>
</dbReference>
<dbReference type="Gene3D" id="3.30.360.10">
    <property type="entry name" value="Dihydrodipicolinate Reductase, domain 2"/>
    <property type="match status" value="1"/>
</dbReference>
<accession>K0CDX2</accession>
<name>K0CDX2_ALCDB</name>
<dbReference type="Gene3D" id="3.40.50.720">
    <property type="entry name" value="NAD(P)-binding Rossmann-like Domain"/>
    <property type="match status" value="1"/>
</dbReference>
<reference evidence="3 4" key="1">
    <citation type="journal article" date="2012" name="J. Bacteriol.">
        <title>Complete genome sequence of Alcanivorax dieselolei type strain B5.</title>
        <authorList>
            <person name="Lai Q."/>
            <person name="Li W."/>
            <person name="Shao Z."/>
        </authorList>
    </citation>
    <scope>NUCLEOTIDE SEQUENCE [LARGE SCALE GENOMIC DNA]</scope>
    <source>
        <strain evidence="4">DSM 16502 / CGMCC 1.3690 / B-5</strain>
    </source>
</reference>
<dbReference type="Pfam" id="PF01408">
    <property type="entry name" value="GFO_IDH_MocA"/>
    <property type="match status" value="1"/>
</dbReference>
<dbReference type="InterPro" id="IPR048655">
    <property type="entry name" value="Irp3-like_C"/>
</dbReference>
<dbReference type="KEGG" id="adi:B5T_02505"/>
<dbReference type="Proteomes" id="UP000006286">
    <property type="component" value="Chromosome"/>
</dbReference>
<dbReference type="SUPFAM" id="SSF51735">
    <property type="entry name" value="NAD(P)-binding Rossmann-fold domains"/>
    <property type="match status" value="1"/>
</dbReference>
<dbReference type="eggNOG" id="COG4693">
    <property type="taxonomic scope" value="Bacteria"/>
</dbReference>
<evidence type="ECO:0000313" key="4">
    <source>
        <dbReference type="Proteomes" id="UP000006286"/>
    </source>
</evidence>
<dbReference type="NCBIfam" id="TIGR01761">
    <property type="entry name" value="thiaz-red"/>
    <property type="match status" value="1"/>
</dbReference>
<dbReference type="PATRIC" id="fig|930169.3.peg.2474"/>
<dbReference type="AlphaFoldDB" id="K0CDX2"/>
<sequence>MVSRHGGGRRRVVVAGTAFGRIYIDAVLSRPDCFQLAGLLAKGSEYSRALAERRDVPLFTDPEQIPDDVDIVCVVVRSGALGGEGSELACGLLKRGFHVLQEHPVHGTEIIDCLRAARAGDAAYAVNTLYPTLKPVRRMLAAAAHLCRRQPLAFIDAACNSQVAYPLIDILGRAAGGLRPWSFQAGPEPAGIAPTPFRSLNATIGGVPTTLRIQNQVHPDDPDNHSYLMHRITLGWEGGVLTLAETHGPVLWNPRLHAPRDDTGRLLMAGPGTDRLAVPSTVTLSDQAPGDYHRVFADVWPEAVASALSRLCRDIEDPARRAGSGQWALAVSQAWKDMTAQVGMPELIRPGEPREVCLDALRAAAIEEEG</sequence>
<feature type="domain" description="Thiazolinyl imine reductase-like C-terminal" evidence="2">
    <location>
        <begin position="153"/>
        <end position="252"/>
    </location>
</feature>
<dbReference type="Pfam" id="PF21390">
    <property type="entry name" value="Irp3-like_C"/>
    <property type="match status" value="1"/>
</dbReference>
<organism evidence="3 4">
    <name type="scientific">Alcanivorax dieselolei (strain DSM 16502 / CGMCC 1.3690 / MCCC 1A00001 / B-5)</name>
    <name type="common">Alloalcanivorax dieselolei</name>
    <dbReference type="NCBI Taxonomy" id="930169"/>
    <lineage>
        <taxon>Bacteria</taxon>
        <taxon>Pseudomonadati</taxon>
        <taxon>Pseudomonadota</taxon>
        <taxon>Gammaproteobacteria</taxon>
        <taxon>Oceanospirillales</taxon>
        <taxon>Alcanivoracaceae</taxon>
        <taxon>Alloalcanivorax</taxon>
    </lineage>
</organism>
<dbReference type="InterPro" id="IPR036291">
    <property type="entry name" value="NAD(P)-bd_dom_sf"/>
</dbReference>
<dbReference type="InterPro" id="IPR000683">
    <property type="entry name" value="Gfo/Idh/MocA-like_OxRdtase_N"/>
</dbReference>
<gene>
    <name evidence="3" type="ordered locus">B5T_02505</name>
</gene>
<dbReference type="InterPro" id="IPR010091">
    <property type="entry name" value="Thiazolinyl_imide_reductase"/>
</dbReference>
<evidence type="ECO:0000313" key="3">
    <source>
        <dbReference type="EMBL" id="AFT70778.1"/>
    </source>
</evidence>
<evidence type="ECO:0000259" key="1">
    <source>
        <dbReference type="Pfam" id="PF01408"/>
    </source>
</evidence>